<proteinExistence type="predicted"/>
<comment type="caution">
    <text evidence="1">The sequence shown here is derived from an EMBL/GenBank/DDBJ whole genome shotgun (WGS) entry which is preliminary data.</text>
</comment>
<dbReference type="RefSeq" id="WP_379096761.1">
    <property type="nucleotide sequence ID" value="NZ_JBHUGZ010000007.1"/>
</dbReference>
<evidence type="ECO:0000313" key="1">
    <source>
        <dbReference type="EMBL" id="MFD1983022.1"/>
    </source>
</evidence>
<dbReference type="Proteomes" id="UP001597405">
    <property type="component" value="Unassembled WGS sequence"/>
</dbReference>
<organism evidence="1 2">
    <name type="scientific">Mesorhizobium newzealandense</name>
    <dbReference type="NCBI Taxonomy" id="1300302"/>
    <lineage>
        <taxon>Bacteria</taxon>
        <taxon>Pseudomonadati</taxon>
        <taxon>Pseudomonadota</taxon>
        <taxon>Alphaproteobacteria</taxon>
        <taxon>Hyphomicrobiales</taxon>
        <taxon>Phyllobacteriaceae</taxon>
        <taxon>Mesorhizobium</taxon>
    </lineage>
</organism>
<keyword evidence="2" id="KW-1185">Reference proteome</keyword>
<evidence type="ECO:0000313" key="2">
    <source>
        <dbReference type="Proteomes" id="UP001597405"/>
    </source>
</evidence>
<protein>
    <submittedName>
        <fullName evidence="1">Uncharacterized protein</fullName>
    </submittedName>
</protein>
<name>A0ABW4U8Y8_9HYPH</name>
<gene>
    <name evidence="1" type="ORF">ACFSOZ_10090</name>
</gene>
<sequence>MTNNILGYLGKPAASLLTSPPFNSWEFKRTVDDDLPEIRIDYVSVRNKFSITCDRDEKIDTIFIESEKLGRVFLGIAFSFSRNDVLNILGSPSKSGEARRDPFLGEYGPWDRFDEAHHSIHVSYQAHADRIRMVTLMRSDVVP</sequence>
<reference evidence="2" key="1">
    <citation type="journal article" date="2019" name="Int. J. Syst. Evol. Microbiol.">
        <title>The Global Catalogue of Microorganisms (GCM) 10K type strain sequencing project: providing services to taxonomists for standard genome sequencing and annotation.</title>
        <authorList>
            <consortium name="The Broad Institute Genomics Platform"/>
            <consortium name="The Broad Institute Genome Sequencing Center for Infectious Disease"/>
            <person name="Wu L."/>
            <person name="Ma J."/>
        </authorList>
    </citation>
    <scope>NUCLEOTIDE SEQUENCE [LARGE SCALE GENOMIC DNA]</scope>
    <source>
        <strain evidence="2">CGMCC 1.16225</strain>
    </source>
</reference>
<accession>A0ABW4U8Y8</accession>
<dbReference type="EMBL" id="JBHUGZ010000007">
    <property type="protein sequence ID" value="MFD1983022.1"/>
    <property type="molecule type" value="Genomic_DNA"/>
</dbReference>